<dbReference type="EMBL" id="JXTC01000080">
    <property type="protein sequence ID" value="PON90813.1"/>
    <property type="molecule type" value="Genomic_DNA"/>
</dbReference>
<evidence type="ECO:0000313" key="1">
    <source>
        <dbReference type="EMBL" id="PON90813.1"/>
    </source>
</evidence>
<proteinExistence type="predicted"/>
<reference evidence="2" key="1">
    <citation type="submission" date="2016-06" db="EMBL/GenBank/DDBJ databases">
        <title>Parallel loss of symbiosis genes in relatives of nitrogen-fixing non-legume Parasponia.</title>
        <authorList>
            <person name="Van Velzen R."/>
            <person name="Holmer R."/>
            <person name="Bu F."/>
            <person name="Rutten L."/>
            <person name="Van Zeijl A."/>
            <person name="Liu W."/>
            <person name="Santuari L."/>
            <person name="Cao Q."/>
            <person name="Sharma T."/>
            <person name="Shen D."/>
            <person name="Roswanjaya Y."/>
            <person name="Wardhani T."/>
            <person name="Kalhor M.S."/>
            <person name="Jansen J."/>
            <person name="Van den Hoogen J."/>
            <person name="Gungor B."/>
            <person name="Hartog M."/>
            <person name="Hontelez J."/>
            <person name="Verver J."/>
            <person name="Yang W.-C."/>
            <person name="Schijlen E."/>
            <person name="Repin R."/>
            <person name="Schilthuizen M."/>
            <person name="Schranz E."/>
            <person name="Heidstra R."/>
            <person name="Miyata K."/>
            <person name="Fedorova E."/>
            <person name="Kohlen W."/>
            <person name="Bisseling T."/>
            <person name="Smit S."/>
            <person name="Geurts R."/>
        </authorList>
    </citation>
    <scope>NUCLEOTIDE SEQUENCE [LARGE SCALE GENOMIC DNA]</scope>
    <source>
        <strain evidence="2">cv. RG33-2</strain>
    </source>
</reference>
<evidence type="ECO:0000313" key="2">
    <source>
        <dbReference type="Proteomes" id="UP000237000"/>
    </source>
</evidence>
<protein>
    <submittedName>
        <fullName evidence="1">Uncharacterized protein</fullName>
    </submittedName>
</protein>
<accession>A0A2P5EZ51</accession>
<keyword evidence="2" id="KW-1185">Reference proteome</keyword>
<dbReference type="AlphaFoldDB" id="A0A2P5EZ51"/>
<dbReference type="Proteomes" id="UP000237000">
    <property type="component" value="Unassembled WGS sequence"/>
</dbReference>
<organism evidence="1 2">
    <name type="scientific">Trema orientale</name>
    <name type="common">Charcoal tree</name>
    <name type="synonym">Celtis orientalis</name>
    <dbReference type="NCBI Taxonomy" id="63057"/>
    <lineage>
        <taxon>Eukaryota</taxon>
        <taxon>Viridiplantae</taxon>
        <taxon>Streptophyta</taxon>
        <taxon>Embryophyta</taxon>
        <taxon>Tracheophyta</taxon>
        <taxon>Spermatophyta</taxon>
        <taxon>Magnoliopsida</taxon>
        <taxon>eudicotyledons</taxon>
        <taxon>Gunneridae</taxon>
        <taxon>Pentapetalae</taxon>
        <taxon>rosids</taxon>
        <taxon>fabids</taxon>
        <taxon>Rosales</taxon>
        <taxon>Cannabaceae</taxon>
        <taxon>Trema</taxon>
    </lineage>
</organism>
<sequence>MEKPFDPSVPNCVLEHRAHECPVSPKLCFRAPSARVARDGGQRIRSRRQVLIPNCSCCFFSTAKRSEFTIFDQVCVFGTDIV</sequence>
<dbReference type="InParanoid" id="A0A2P5EZ51"/>
<name>A0A2P5EZ51_TREOI</name>
<gene>
    <name evidence="1" type="ORF">TorRG33x02_134510</name>
</gene>
<comment type="caution">
    <text evidence="1">The sequence shown here is derived from an EMBL/GenBank/DDBJ whole genome shotgun (WGS) entry which is preliminary data.</text>
</comment>